<evidence type="ECO:0000259" key="5">
    <source>
        <dbReference type="PROSITE" id="PS51192"/>
    </source>
</evidence>
<dbReference type="InterPro" id="IPR001650">
    <property type="entry name" value="Helicase_C-like"/>
</dbReference>
<evidence type="ECO:0000313" key="7">
    <source>
        <dbReference type="EMBL" id="TGU71350.1"/>
    </source>
</evidence>
<reference evidence="7 8" key="1">
    <citation type="submission" date="2019-04" db="EMBL/GenBank/DDBJ databases">
        <title>Geobacter oryzae sp. nov., ferric-reducing bacteria isolated from paddy soil.</title>
        <authorList>
            <person name="Xu Z."/>
            <person name="Masuda Y."/>
            <person name="Itoh H."/>
            <person name="Senoo K."/>
        </authorList>
    </citation>
    <scope>NUCLEOTIDE SEQUENCE [LARGE SCALE GENOMIC DNA]</scope>
    <source>
        <strain evidence="7 8">Red111</strain>
    </source>
</reference>
<keyword evidence="2" id="KW-0378">Hydrolase</keyword>
<dbReference type="SMART" id="SM00847">
    <property type="entry name" value="HA2"/>
    <property type="match status" value="1"/>
</dbReference>
<protein>
    <submittedName>
        <fullName evidence="7">ATP-dependent helicase HrpB</fullName>
    </submittedName>
</protein>
<dbReference type="SUPFAM" id="SSF52540">
    <property type="entry name" value="P-loop containing nucleoside triphosphate hydrolases"/>
    <property type="match status" value="1"/>
</dbReference>
<dbReference type="PROSITE" id="PS51194">
    <property type="entry name" value="HELICASE_CTER"/>
    <property type="match status" value="1"/>
</dbReference>
<dbReference type="Gene3D" id="3.40.50.300">
    <property type="entry name" value="P-loop containing nucleotide triphosphate hydrolases"/>
    <property type="match status" value="2"/>
</dbReference>
<dbReference type="InterPro" id="IPR011545">
    <property type="entry name" value="DEAD/DEAH_box_helicase_dom"/>
</dbReference>
<dbReference type="CDD" id="cd17990">
    <property type="entry name" value="DEXHc_HrpB"/>
    <property type="match status" value="1"/>
</dbReference>
<evidence type="ECO:0000256" key="4">
    <source>
        <dbReference type="ARBA" id="ARBA00022840"/>
    </source>
</evidence>
<dbReference type="SMART" id="SM00487">
    <property type="entry name" value="DEXDc"/>
    <property type="match status" value="1"/>
</dbReference>
<evidence type="ECO:0000259" key="6">
    <source>
        <dbReference type="PROSITE" id="PS51194"/>
    </source>
</evidence>
<dbReference type="InterPro" id="IPR056329">
    <property type="entry name" value="CON_HrpB"/>
</dbReference>
<dbReference type="Pfam" id="PF08482">
    <property type="entry name" value="HrpB_C"/>
    <property type="match status" value="1"/>
</dbReference>
<dbReference type="EMBL" id="SRSC01000003">
    <property type="protein sequence ID" value="TGU71350.1"/>
    <property type="molecule type" value="Genomic_DNA"/>
</dbReference>
<keyword evidence="8" id="KW-1185">Reference proteome</keyword>
<dbReference type="Gene3D" id="1.20.120.1080">
    <property type="match status" value="1"/>
</dbReference>
<dbReference type="Pfam" id="PF00271">
    <property type="entry name" value="Helicase_C"/>
    <property type="match status" value="1"/>
</dbReference>
<dbReference type="Pfam" id="PF04408">
    <property type="entry name" value="WHD_HA2"/>
    <property type="match status" value="1"/>
</dbReference>
<proteinExistence type="predicted"/>
<keyword evidence="1" id="KW-0547">Nucleotide-binding</keyword>
<dbReference type="InterPro" id="IPR049614">
    <property type="entry name" value="HrpB_DEXH"/>
</dbReference>
<dbReference type="PIRSF" id="PIRSF005496">
    <property type="entry name" value="ATP_hel_hrpB"/>
    <property type="match status" value="1"/>
</dbReference>
<accession>A0A4S1CEA4</accession>
<dbReference type="InterPro" id="IPR007502">
    <property type="entry name" value="Helicase-assoc_dom"/>
</dbReference>
<organism evidence="7 8">
    <name type="scientific">Geomonas terrae</name>
    <dbReference type="NCBI Taxonomy" id="2562681"/>
    <lineage>
        <taxon>Bacteria</taxon>
        <taxon>Pseudomonadati</taxon>
        <taxon>Thermodesulfobacteriota</taxon>
        <taxon>Desulfuromonadia</taxon>
        <taxon>Geobacterales</taxon>
        <taxon>Geobacteraceae</taxon>
        <taxon>Geomonas</taxon>
    </lineage>
</organism>
<dbReference type="InterPro" id="IPR027417">
    <property type="entry name" value="P-loop_NTPase"/>
</dbReference>
<dbReference type="InterPro" id="IPR010225">
    <property type="entry name" value="HrpB"/>
</dbReference>
<dbReference type="SMART" id="SM00490">
    <property type="entry name" value="HELICc"/>
    <property type="match status" value="1"/>
</dbReference>
<dbReference type="Pfam" id="PF24473">
    <property type="entry name" value="CON_HrpB"/>
    <property type="match status" value="1"/>
</dbReference>
<dbReference type="RefSeq" id="WP_135870865.1">
    <property type="nucleotide sequence ID" value="NZ_SRSC01000003.1"/>
</dbReference>
<dbReference type="PROSITE" id="PS51192">
    <property type="entry name" value="HELICASE_ATP_BIND_1"/>
    <property type="match status" value="1"/>
</dbReference>
<dbReference type="InterPro" id="IPR048333">
    <property type="entry name" value="HA2_WH"/>
</dbReference>
<comment type="caution">
    <text evidence="7">The sequence shown here is derived from an EMBL/GenBank/DDBJ whole genome shotgun (WGS) entry which is preliminary data.</text>
</comment>
<keyword evidence="4" id="KW-0067">ATP-binding</keyword>
<dbReference type="AlphaFoldDB" id="A0A4S1CEA4"/>
<dbReference type="Proteomes" id="UP000306416">
    <property type="component" value="Unassembled WGS sequence"/>
</dbReference>
<dbReference type="Pfam" id="PF00270">
    <property type="entry name" value="DEAD"/>
    <property type="match status" value="1"/>
</dbReference>
<name>A0A4S1CEA4_9BACT</name>
<evidence type="ECO:0000313" key="8">
    <source>
        <dbReference type="Proteomes" id="UP000306416"/>
    </source>
</evidence>
<dbReference type="CDD" id="cd18791">
    <property type="entry name" value="SF2_C_RHA"/>
    <property type="match status" value="1"/>
</dbReference>
<dbReference type="GO" id="GO:0004386">
    <property type="term" value="F:helicase activity"/>
    <property type="evidence" value="ECO:0007669"/>
    <property type="project" value="UniProtKB-KW"/>
</dbReference>
<dbReference type="InterPro" id="IPR013689">
    <property type="entry name" value="RNA_helicase_ATP-dep_HrpB_C"/>
</dbReference>
<dbReference type="GO" id="GO:0005524">
    <property type="term" value="F:ATP binding"/>
    <property type="evidence" value="ECO:0007669"/>
    <property type="project" value="UniProtKB-KW"/>
</dbReference>
<sequence length="828" mass="89608">MQSRNATTIDGVLPELIAALTQRNVAVLQAPPGAGKTTRVPLALLDAPFLGDGKIIMLEPRRLAAVNAARYMAQCLGEEVGQRVGYAIRFERKVSRATRIEVVTEGILARRLQSDPLLEGVSAVIFDEFHERSLTCDLSLALCRDVQLGLREDLRLLVMSATLDAEPVAKLLGGAPLVTSEGRQFPVDVRYLKTEPATRLAETACAGVMKALAETEGDVLVFLPGAGDIRRCENILQGQVGSRVMIAVLYGDLPFAAQERAILPGERRKVVLATNIAETSLTIEGVRVVVDTGYSRQLRYDPSTGLNRLDTMRISAASAQQRAGRAGRVAPGACYRLWTEHTQSALLPFTPPEIKVSDLAPLALDLAQWGVADPASLSFLDAPPAAHLAEGRALLRALGALDARGTLTDLGARMAALPMHPRLAAMLVGSLAAGHAPLACKLAAILSERDLMPRGSGSISDSDLLDRLDALGERRDPQGARTVERLAAYFRGALGVPDASTHADAATVGRLLLMAYPDRVARERNPGSGRYLMANGTGAKLSPRSNLRAQPFIVAVEVEGGGGEADIHMASAVSLEAVRSGCAGAITRERRVFWDEREGRVVARDEERLGTVVLSERAAVPEKGEVAAALLQGILSGAGIGGLNWSEQAAQYRNRVRFLARVLPEEELPDLSDQALTESVGQWLLPYLQGVRSQAQLAKVDLLQPLKALLDYRKQQLVEREAPTHLQVPSGSRVSLEYPAEGEPFLAVKLQEMFGLAETPRLARGRVPVLIHLLSPARRPIQVTADLKSFWNGAYREVCKELKGRYPRHPWPDDPWNAPATRHVKKRM</sequence>
<evidence type="ECO:0000256" key="2">
    <source>
        <dbReference type="ARBA" id="ARBA00022801"/>
    </source>
</evidence>
<dbReference type="FunFam" id="3.40.50.300:FF:002125">
    <property type="entry name" value="ATP-dependent helicase HrpB"/>
    <property type="match status" value="1"/>
</dbReference>
<feature type="domain" description="Helicase C-terminal" evidence="6">
    <location>
        <begin position="207"/>
        <end position="370"/>
    </location>
</feature>
<gene>
    <name evidence="7" type="primary">hrpB</name>
    <name evidence="7" type="ORF">E4633_13505</name>
</gene>
<evidence type="ECO:0000256" key="1">
    <source>
        <dbReference type="ARBA" id="ARBA00022741"/>
    </source>
</evidence>
<dbReference type="NCBIfam" id="TIGR01970">
    <property type="entry name" value="DEAH_box_HrpB"/>
    <property type="match status" value="1"/>
</dbReference>
<evidence type="ECO:0000256" key="3">
    <source>
        <dbReference type="ARBA" id="ARBA00022806"/>
    </source>
</evidence>
<dbReference type="InterPro" id="IPR014001">
    <property type="entry name" value="Helicase_ATP-bd"/>
</dbReference>
<dbReference type="PANTHER" id="PTHR43519:SF1">
    <property type="entry name" value="ATP-DEPENDENT RNA HELICASE HRPB"/>
    <property type="match status" value="1"/>
</dbReference>
<keyword evidence="3 7" id="KW-0347">Helicase</keyword>
<dbReference type="GO" id="GO:0016787">
    <property type="term" value="F:hydrolase activity"/>
    <property type="evidence" value="ECO:0007669"/>
    <property type="project" value="UniProtKB-KW"/>
</dbReference>
<dbReference type="GO" id="GO:0003676">
    <property type="term" value="F:nucleic acid binding"/>
    <property type="evidence" value="ECO:0007669"/>
    <property type="project" value="InterPro"/>
</dbReference>
<feature type="domain" description="Helicase ATP-binding" evidence="5">
    <location>
        <begin position="17"/>
        <end position="181"/>
    </location>
</feature>
<dbReference type="PANTHER" id="PTHR43519">
    <property type="entry name" value="ATP-DEPENDENT RNA HELICASE HRPB"/>
    <property type="match status" value="1"/>
</dbReference>